<feature type="non-terminal residue" evidence="1">
    <location>
        <position position="1"/>
    </location>
</feature>
<evidence type="ECO:0000313" key="1">
    <source>
        <dbReference type="EMBL" id="NJW55684.1"/>
    </source>
</evidence>
<name>A0ABX1D5J6_9FLAO</name>
<evidence type="ECO:0000313" key="2">
    <source>
        <dbReference type="Proteomes" id="UP000703674"/>
    </source>
</evidence>
<dbReference type="SUPFAM" id="SSF50939">
    <property type="entry name" value="Sialidases"/>
    <property type="match status" value="1"/>
</dbReference>
<dbReference type="InterPro" id="IPR036278">
    <property type="entry name" value="Sialidase_sf"/>
</dbReference>
<reference evidence="1 2" key="1">
    <citation type="submission" date="2020-03" db="EMBL/GenBank/DDBJ databases">
        <title>Salinimicrobium sp. nov, isolated from SCS.</title>
        <authorList>
            <person name="Cao W.R."/>
        </authorList>
    </citation>
    <scope>NUCLEOTIDE SEQUENCE [LARGE SCALE GENOMIC DNA]</scope>
    <source>
        <strain evidence="2">J15B91</strain>
    </source>
</reference>
<sequence>WKKLSCDLLPEAAEGEAAFAASNSNIAVQGEKTLILSGGARSRIYYSPDKGQSWEVFDTPLVQGKSTQGGYSVDFYDMQHGVIIGGDYTAPEDNSANKAVTSD</sequence>
<dbReference type="Proteomes" id="UP000703674">
    <property type="component" value="Unassembled WGS sequence"/>
</dbReference>
<gene>
    <name evidence="1" type="ORF">HC175_22475</name>
</gene>
<organism evidence="1 2">
    <name type="scientific">Salinimicrobium oceani</name>
    <dbReference type="NCBI Taxonomy" id="2722702"/>
    <lineage>
        <taxon>Bacteria</taxon>
        <taxon>Pseudomonadati</taxon>
        <taxon>Bacteroidota</taxon>
        <taxon>Flavobacteriia</taxon>
        <taxon>Flavobacteriales</taxon>
        <taxon>Flavobacteriaceae</taxon>
        <taxon>Salinimicrobium</taxon>
    </lineage>
</organism>
<proteinExistence type="predicted"/>
<accession>A0ABX1D5J6</accession>
<dbReference type="EMBL" id="JAAVJR010001424">
    <property type="protein sequence ID" value="NJW55684.1"/>
    <property type="molecule type" value="Genomic_DNA"/>
</dbReference>
<protein>
    <submittedName>
        <fullName evidence="1">Oxidoreductase</fullName>
    </submittedName>
</protein>
<comment type="caution">
    <text evidence="1">The sequence shown here is derived from an EMBL/GenBank/DDBJ whole genome shotgun (WGS) entry which is preliminary data.</text>
</comment>
<keyword evidence="2" id="KW-1185">Reference proteome</keyword>
<feature type="non-terminal residue" evidence="1">
    <location>
        <position position="103"/>
    </location>
</feature>